<dbReference type="EMBL" id="JACLZK010000001">
    <property type="protein sequence ID" value="MBC2882033.1"/>
    <property type="molecule type" value="Genomic_DNA"/>
</dbReference>
<keyword evidence="2 6" id="KW-0677">Repeat</keyword>
<dbReference type="Pfam" id="PF10431">
    <property type="entry name" value="ClpB_D2-small"/>
    <property type="match status" value="1"/>
</dbReference>
<comment type="caution">
    <text evidence="8">The sequence shown here is derived from an EMBL/GenBank/DDBJ whole genome shotgun (WGS) entry which is preliminary data.</text>
</comment>
<organism evidence="8 9">
    <name type="scientific">Campylobacter massiliensis</name>
    <dbReference type="NCBI Taxonomy" id="2762557"/>
    <lineage>
        <taxon>Bacteria</taxon>
        <taxon>Pseudomonadati</taxon>
        <taxon>Campylobacterota</taxon>
        <taxon>Epsilonproteobacteria</taxon>
        <taxon>Campylobacterales</taxon>
        <taxon>Campylobacteraceae</taxon>
        <taxon>Campylobacter</taxon>
    </lineage>
</organism>
<dbReference type="Gene3D" id="3.40.50.300">
    <property type="entry name" value="P-loop containing nucleotide triphosphate hydrolases"/>
    <property type="match status" value="2"/>
</dbReference>
<dbReference type="InterPro" id="IPR041546">
    <property type="entry name" value="ClpA/ClpB_AAA_lid"/>
</dbReference>
<evidence type="ECO:0000256" key="5">
    <source>
        <dbReference type="ARBA" id="ARBA00023186"/>
    </source>
</evidence>
<dbReference type="InterPro" id="IPR003959">
    <property type="entry name" value="ATPase_AAA_core"/>
</dbReference>
<dbReference type="Gene3D" id="1.10.8.60">
    <property type="match status" value="2"/>
</dbReference>
<sequence>MFDSDLSYLLEKAGQFAYSNFHEYLTSEHVLFVLVNLNEETRDILAEAGLTDVDGLKSDLKNYLLQTNEQVPHHKQPRMTVLLEQIFKELNAELKDKNVGIRDLLFKIAARGDTYGAKILEFYDVDPQKIKQATKDDKQTRAKNFQNLAKYSSNLTKLAVEGKIDPIIGRENELARLMQTLSRRKKNNPILVGEAGVGKTAVVEGLALKIASGEVPQRLKQAQIFALDIGAMIAGTKYRGDFEKRLKDVMDEVAEQEDAIVFIDEIHTIVGAGATNGGGLDMSNLLKPALANGSLRCIGATTYAEYRSFFEKEKALSRRFAKIDVVEPSADESVEILKGLRTKYESFHGVKFSDEILAKSVELAKKYLNDRFLPDSAIDLIDEVGAALALQNRSKTVKMSDLSAVLSKMANIPDTNLKSDAAANLKNLAQRLKSEIFGQDEAVDTLVAAIKRSYAGLKQPNAPVGVFLFTGSSGVGKSELSAALARNLGVHFERFDMSEYMEKHSVSRLIGAPPGYVGFEEGGILTNAVKKHPYSVILFDEIEKASDEMINVFLQIFDGASLTDNTGAKSDFRNAVIIMSSNLGSKEAPTLGFSKDESGKADSAVKGFFSPEFRNRIDKIVHFNDLSEDALSLIAQKIINEINSSLAEKKVVLKASAEAKKYLWQKGYSKEFGARNLKRLVQDEISTKLSDEILFGALKNGGVANIALKGGELAFKFETLK</sequence>
<keyword evidence="4" id="KW-0067">ATP-binding</keyword>
<feature type="domain" description="Clp R" evidence="7">
    <location>
        <begin position="1"/>
        <end position="143"/>
    </location>
</feature>
<dbReference type="SUPFAM" id="SSF81923">
    <property type="entry name" value="Double Clp-N motif"/>
    <property type="match status" value="1"/>
</dbReference>
<dbReference type="GO" id="GO:0034605">
    <property type="term" value="P:cellular response to heat"/>
    <property type="evidence" value="ECO:0007669"/>
    <property type="project" value="TreeGrafter"/>
</dbReference>
<dbReference type="PROSITE" id="PS00871">
    <property type="entry name" value="CLPAB_2"/>
    <property type="match status" value="1"/>
</dbReference>
<dbReference type="InterPro" id="IPR001270">
    <property type="entry name" value="ClpA/B"/>
</dbReference>
<dbReference type="PANTHER" id="PTHR11638">
    <property type="entry name" value="ATP-DEPENDENT CLP PROTEASE"/>
    <property type="match status" value="1"/>
</dbReference>
<keyword evidence="9" id="KW-1185">Reference proteome</keyword>
<evidence type="ECO:0000313" key="9">
    <source>
        <dbReference type="Proteomes" id="UP000552683"/>
    </source>
</evidence>
<dbReference type="GO" id="GO:0005737">
    <property type="term" value="C:cytoplasm"/>
    <property type="evidence" value="ECO:0007669"/>
    <property type="project" value="TreeGrafter"/>
</dbReference>
<dbReference type="SUPFAM" id="SSF52540">
    <property type="entry name" value="P-loop containing nucleoside triphosphate hydrolases"/>
    <property type="match status" value="2"/>
</dbReference>
<accession>A0A842J933</accession>
<keyword evidence="5" id="KW-0143">Chaperone</keyword>
<evidence type="ECO:0000313" key="8">
    <source>
        <dbReference type="EMBL" id="MBC2882033.1"/>
    </source>
</evidence>
<dbReference type="Gene3D" id="1.10.1780.10">
    <property type="entry name" value="Clp, N-terminal domain"/>
    <property type="match status" value="1"/>
</dbReference>
<dbReference type="GO" id="GO:0005524">
    <property type="term" value="F:ATP binding"/>
    <property type="evidence" value="ECO:0007669"/>
    <property type="project" value="UniProtKB-KW"/>
</dbReference>
<dbReference type="PRINTS" id="PR00300">
    <property type="entry name" value="CLPPROTEASEA"/>
</dbReference>
<dbReference type="SMART" id="SM00382">
    <property type="entry name" value="AAA"/>
    <property type="match status" value="2"/>
</dbReference>
<keyword evidence="3" id="KW-0547">Nucleotide-binding</keyword>
<dbReference type="InterPro" id="IPR003593">
    <property type="entry name" value="AAA+_ATPase"/>
</dbReference>
<dbReference type="Pfam" id="PF02861">
    <property type="entry name" value="Clp_N"/>
    <property type="match status" value="1"/>
</dbReference>
<dbReference type="InterPro" id="IPR036628">
    <property type="entry name" value="Clp_N_dom_sf"/>
</dbReference>
<dbReference type="InterPro" id="IPR050130">
    <property type="entry name" value="ClpA_ClpB"/>
</dbReference>
<proteinExistence type="predicted"/>
<evidence type="ECO:0000256" key="2">
    <source>
        <dbReference type="ARBA" id="ARBA00022737"/>
    </source>
</evidence>
<evidence type="ECO:0000256" key="4">
    <source>
        <dbReference type="ARBA" id="ARBA00022840"/>
    </source>
</evidence>
<dbReference type="Pfam" id="PF07724">
    <property type="entry name" value="AAA_2"/>
    <property type="match status" value="1"/>
</dbReference>
<dbReference type="InterPro" id="IPR028299">
    <property type="entry name" value="ClpA/B_CS2"/>
</dbReference>
<name>A0A842J933_9BACT</name>
<reference evidence="8 9" key="1">
    <citation type="submission" date="2020-08" db="EMBL/GenBank/DDBJ databases">
        <title>Complete genome and description of Campylobacter massiliensis Marseille-Q3452 sp. nov.</title>
        <authorList>
            <person name="Antezack A."/>
        </authorList>
    </citation>
    <scope>NUCLEOTIDE SEQUENCE [LARGE SCALE GENOMIC DNA]</scope>
    <source>
        <strain evidence="8 9">Marseille-Q3452</strain>
    </source>
</reference>
<evidence type="ECO:0000259" key="7">
    <source>
        <dbReference type="PROSITE" id="PS51903"/>
    </source>
</evidence>
<dbReference type="SMART" id="SM01086">
    <property type="entry name" value="ClpB_D2-small"/>
    <property type="match status" value="1"/>
</dbReference>
<dbReference type="Pfam" id="PF00004">
    <property type="entry name" value="AAA"/>
    <property type="match status" value="1"/>
</dbReference>
<dbReference type="InterPro" id="IPR019489">
    <property type="entry name" value="Clp_ATPase_C"/>
</dbReference>
<dbReference type="PANTHER" id="PTHR11638:SF111">
    <property type="entry name" value="ATP-DEPENDENT CLP PROTEASE ATP-BINDING SUBUNIT CLPA"/>
    <property type="match status" value="1"/>
</dbReference>
<dbReference type="Proteomes" id="UP000552683">
    <property type="component" value="Unassembled WGS sequence"/>
</dbReference>
<gene>
    <name evidence="8" type="ORF">H7R39_01865</name>
</gene>
<evidence type="ECO:0000256" key="6">
    <source>
        <dbReference type="PROSITE-ProRule" id="PRU01251"/>
    </source>
</evidence>
<dbReference type="InterPro" id="IPR004176">
    <property type="entry name" value="Clp_R_N"/>
</dbReference>
<dbReference type="PROSITE" id="PS51903">
    <property type="entry name" value="CLP_R"/>
    <property type="match status" value="1"/>
</dbReference>
<dbReference type="InterPro" id="IPR027417">
    <property type="entry name" value="P-loop_NTPase"/>
</dbReference>
<dbReference type="CDD" id="cd00009">
    <property type="entry name" value="AAA"/>
    <property type="match status" value="1"/>
</dbReference>
<dbReference type="RefSeq" id="WP_185897722.1">
    <property type="nucleotide sequence ID" value="NZ_JACLZK010000001.1"/>
</dbReference>
<protein>
    <recommendedName>
        <fullName evidence="1">Chaperone protein ClpB</fullName>
    </recommendedName>
</protein>
<evidence type="ECO:0000256" key="3">
    <source>
        <dbReference type="ARBA" id="ARBA00022741"/>
    </source>
</evidence>
<dbReference type="Pfam" id="PF17871">
    <property type="entry name" value="AAA_lid_9"/>
    <property type="match status" value="1"/>
</dbReference>
<dbReference type="CDD" id="cd19499">
    <property type="entry name" value="RecA-like_ClpB_Hsp104-like"/>
    <property type="match status" value="1"/>
</dbReference>
<dbReference type="AlphaFoldDB" id="A0A842J933"/>
<evidence type="ECO:0000256" key="1">
    <source>
        <dbReference type="ARBA" id="ARBA00017574"/>
    </source>
</evidence>
<dbReference type="GO" id="GO:0016887">
    <property type="term" value="F:ATP hydrolysis activity"/>
    <property type="evidence" value="ECO:0007669"/>
    <property type="project" value="InterPro"/>
</dbReference>